<protein>
    <submittedName>
        <fullName evidence="1">Uncharacterized protein</fullName>
    </submittedName>
</protein>
<dbReference type="EMBL" id="BK032518">
    <property type="protein sequence ID" value="DAF45742.1"/>
    <property type="molecule type" value="Genomic_DNA"/>
</dbReference>
<reference evidence="1" key="1">
    <citation type="journal article" date="2021" name="Proc. Natl. Acad. Sci. U.S.A.">
        <title>A Catalog of Tens of Thousands of Viruses from Human Metagenomes Reveals Hidden Associations with Chronic Diseases.</title>
        <authorList>
            <person name="Tisza M.J."/>
            <person name="Buck C.B."/>
        </authorList>
    </citation>
    <scope>NUCLEOTIDE SEQUENCE</scope>
    <source>
        <strain evidence="1">CtxYv12</strain>
    </source>
</reference>
<organism evidence="1">
    <name type="scientific">Siphoviridae sp. ctxYv12</name>
    <dbReference type="NCBI Taxonomy" id="2827974"/>
    <lineage>
        <taxon>Viruses</taxon>
        <taxon>Duplodnaviria</taxon>
        <taxon>Heunggongvirae</taxon>
        <taxon>Uroviricota</taxon>
        <taxon>Caudoviricetes</taxon>
    </lineage>
</organism>
<proteinExistence type="predicted"/>
<accession>A0A8S5S486</accession>
<name>A0A8S5S486_9CAUD</name>
<evidence type="ECO:0000313" key="1">
    <source>
        <dbReference type="EMBL" id="DAF45742.1"/>
    </source>
</evidence>
<sequence length="85" mass="9891">MTNLEKAVKEIKETYAEYFIRCKEIGSVKLPKGTLDGHGSEYVEATKILCEKIENIEKKYSVKVSNKDFSQQEINKIRKEVYNED</sequence>